<gene>
    <name evidence="2" type="ORF">DDU33_00450</name>
</gene>
<dbReference type="Gene3D" id="3.30.750.24">
    <property type="entry name" value="STAS domain"/>
    <property type="match status" value="1"/>
</dbReference>
<evidence type="ECO:0000313" key="3">
    <source>
        <dbReference type="Proteomes" id="UP000244920"/>
    </source>
</evidence>
<dbReference type="InterPro" id="IPR052746">
    <property type="entry name" value="MlaB_ABC_Transporter"/>
</dbReference>
<dbReference type="KEGG" id="apor:DDU33_00450"/>
<organism evidence="2 3">
    <name type="scientific">Actinobacillus porcitonsillarum</name>
    <dbReference type="NCBI Taxonomy" id="189834"/>
    <lineage>
        <taxon>Bacteria</taxon>
        <taxon>Pseudomonadati</taxon>
        <taxon>Pseudomonadota</taxon>
        <taxon>Gammaproteobacteria</taxon>
        <taxon>Pasteurellales</taxon>
        <taxon>Pasteurellaceae</taxon>
        <taxon>Actinobacillus</taxon>
    </lineage>
</organism>
<name>A0A2U8FGF6_9PAST</name>
<evidence type="ECO:0000259" key="1">
    <source>
        <dbReference type="PROSITE" id="PS50801"/>
    </source>
</evidence>
<dbReference type="RefSeq" id="WP_005818475.1">
    <property type="nucleotide sequence ID" value="NZ_CP029206.1"/>
</dbReference>
<accession>A0A2U8FGF6</accession>
<dbReference type="EMBL" id="CP029206">
    <property type="protein sequence ID" value="AWI50060.1"/>
    <property type="molecule type" value="Genomic_DNA"/>
</dbReference>
<dbReference type="AlphaFoldDB" id="A0A2U8FGF6"/>
<dbReference type="Proteomes" id="UP000244920">
    <property type="component" value="Chromosome"/>
</dbReference>
<dbReference type="CDD" id="cd07043">
    <property type="entry name" value="STAS_anti-anti-sigma_factors"/>
    <property type="match status" value="1"/>
</dbReference>
<reference evidence="3" key="1">
    <citation type="submission" date="2018-05" db="EMBL/GenBank/DDBJ databases">
        <title>Complete genome sequence of Actinobacillus porcitonsillarum reference strain 9953L55 (CCUG 46996).</title>
        <authorList>
            <person name="Dona V."/>
            <person name="Perreten V."/>
        </authorList>
    </citation>
    <scope>NUCLEOTIDE SEQUENCE [LARGE SCALE GENOMIC DNA]</scope>
    <source>
        <strain evidence="3">9953L55</strain>
    </source>
</reference>
<dbReference type="Pfam" id="PF01740">
    <property type="entry name" value="STAS"/>
    <property type="match status" value="1"/>
</dbReference>
<dbReference type="PANTHER" id="PTHR35849:SF1">
    <property type="entry name" value="INTERMEMBRANE PHOSPHOLIPID TRANSPORT SYSTEM BINDING PROTEIN MLAB"/>
    <property type="match status" value="1"/>
</dbReference>
<dbReference type="InterPro" id="IPR036513">
    <property type="entry name" value="STAS_dom_sf"/>
</dbReference>
<proteinExistence type="predicted"/>
<dbReference type="PROSITE" id="PS50801">
    <property type="entry name" value="STAS"/>
    <property type="match status" value="1"/>
</dbReference>
<dbReference type="InterPro" id="IPR002645">
    <property type="entry name" value="STAS_dom"/>
</dbReference>
<dbReference type="PANTHER" id="PTHR35849">
    <property type="entry name" value="BLR2341 PROTEIN"/>
    <property type="match status" value="1"/>
</dbReference>
<evidence type="ECO:0000313" key="2">
    <source>
        <dbReference type="EMBL" id="AWI50060.1"/>
    </source>
</evidence>
<feature type="domain" description="STAS" evidence="1">
    <location>
        <begin position="7"/>
        <end position="71"/>
    </location>
</feature>
<sequence length="109" mass="12718">MKPQKTLQWSVLHNNESLVVELSGELTRDTLLPLWKQRASFLSTRKNQHIYWDLKAISRIDSAGFVLLTELLHFYGKQTSNHLIHVPNVVKTLADLYDLDQWLNSYLVN</sequence>
<dbReference type="SUPFAM" id="SSF52091">
    <property type="entry name" value="SpoIIaa-like"/>
    <property type="match status" value="1"/>
</dbReference>
<protein>
    <submittedName>
        <fullName evidence="2">STAS domain-containing protein</fullName>
    </submittedName>
</protein>
<keyword evidence="3" id="KW-1185">Reference proteome</keyword>